<dbReference type="Proteomes" id="UP000826212">
    <property type="component" value="Chromosome"/>
</dbReference>
<protein>
    <submittedName>
        <fullName evidence="1">Response regulator</fullName>
    </submittedName>
</protein>
<evidence type="ECO:0000313" key="1">
    <source>
        <dbReference type="EMBL" id="QZE14155.1"/>
    </source>
</evidence>
<organism evidence="1 2">
    <name type="scientific">Halosquirtibacter laminarini</name>
    <dbReference type="NCBI Taxonomy" id="3374600"/>
    <lineage>
        <taxon>Bacteria</taxon>
        <taxon>Pseudomonadati</taxon>
        <taxon>Bacteroidota</taxon>
        <taxon>Bacteroidia</taxon>
        <taxon>Marinilabiliales</taxon>
        <taxon>Prolixibacteraceae</taxon>
        <taxon>Halosquirtibacter</taxon>
    </lineage>
</organism>
<proteinExistence type="predicted"/>
<sequence>MRDDKMDELTSLNVLIVDDEPVNAILMKRFLKELGVVPDIATNAHDAMEFVKKRGEYLVLMDYMLPGTSGIELAHELLAISPNLKIAVHSAMENNLITESIDKGLFIGYVTKPFKRDKFHKEITRLFNRIKSLMR</sequence>
<evidence type="ECO:0000313" key="2">
    <source>
        <dbReference type="Proteomes" id="UP000826212"/>
    </source>
</evidence>
<accession>A0AC61NEY2</accession>
<gene>
    <name evidence="1" type="ORF">K4L44_16780</name>
</gene>
<dbReference type="EMBL" id="CP081303">
    <property type="protein sequence ID" value="QZE14155.1"/>
    <property type="molecule type" value="Genomic_DNA"/>
</dbReference>
<keyword evidence="2" id="KW-1185">Reference proteome</keyword>
<name>A0AC61NEY2_9BACT</name>
<reference evidence="1" key="1">
    <citation type="submission" date="2021-08" db="EMBL/GenBank/DDBJ databases">
        <title>Novel anaerobic bacterium isolated from sea squirt in East Sea, Republic of Korea.</title>
        <authorList>
            <person name="Nguyen T.H."/>
            <person name="Li Z."/>
            <person name="Lee Y.-J."/>
            <person name="Ko J."/>
            <person name="Kim S.-G."/>
        </authorList>
    </citation>
    <scope>NUCLEOTIDE SEQUENCE</scope>
    <source>
        <strain evidence="1">KCTC 25031</strain>
    </source>
</reference>